<dbReference type="CDD" id="cd06587">
    <property type="entry name" value="VOC"/>
    <property type="match status" value="1"/>
</dbReference>
<accession>A0A1Y5ZMN2</accession>
<name>A0A1Y5ZMN2_9BACI</name>
<evidence type="ECO:0000313" key="1">
    <source>
        <dbReference type="EMBL" id="SME05763.1"/>
    </source>
</evidence>
<sequence>MGIKHLNLTVTDVTAAREFLEKYFGLTCSGTRGNGFAVMRDNDGFILSERRLHLICITGETQQFRWR</sequence>
<organism evidence="1 2">
    <name type="scientific">Bacillus pacificus</name>
    <dbReference type="NCBI Taxonomy" id="2026187"/>
    <lineage>
        <taxon>Bacteria</taxon>
        <taxon>Bacillati</taxon>
        <taxon>Bacillota</taxon>
        <taxon>Bacilli</taxon>
        <taxon>Bacillales</taxon>
        <taxon>Bacillaceae</taxon>
        <taxon>Bacillus</taxon>
        <taxon>Bacillus cereus group</taxon>
    </lineage>
</organism>
<reference evidence="2" key="1">
    <citation type="submission" date="2017-04" db="EMBL/GenBank/DDBJ databases">
        <authorList>
            <person name="Criscuolo A."/>
        </authorList>
    </citation>
    <scope>NUCLEOTIDE SEQUENCE [LARGE SCALE GENOMIC DNA]</scope>
</reference>
<dbReference type="AlphaFoldDB" id="A0A1Y5ZMN2"/>
<dbReference type="SUPFAM" id="SSF54593">
    <property type="entry name" value="Glyoxalase/Bleomycin resistance protein/Dihydroxybiphenyl dioxygenase"/>
    <property type="match status" value="1"/>
</dbReference>
<dbReference type="InterPro" id="IPR029068">
    <property type="entry name" value="Glyas_Bleomycin-R_OHBP_Dase"/>
</dbReference>
<evidence type="ECO:0000313" key="2">
    <source>
        <dbReference type="Proteomes" id="UP000194499"/>
    </source>
</evidence>
<dbReference type="EMBL" id="FWZB01000036">
    <property type="protein sequence ID" value="SME05763.1"/>
    <property type="molecule type" value="Genomic_DNA"/>
</dbReference>
<dbReference type="Proteomes" id="UP000194499">
    <property type="component" value="Unassembled WGS sequence"/>
</dbReference>
<evidence type="ECO:0008006" key="3">
    <source>
        <dbReference type="Google" id="ProtNLM"/>
    </source>
</evidence>
<proteinExistence type="predicted"/>
<gene>
    <name evidence="1" type="ORF">BACERE00191_02910</name>
</gene>
<dbReference type="Gene3D" id="3.10.180.10">
    <property type="entry name" value="2,3-Dihydroxybiphenyl 1,2-Dioxygenase, domain 1"/>
    <property type="match status" value="1"/>
</dbReference>
<protein>
    <recommendedName>
        <fullName evidence="3">VOC domain-containing protein</fullName>
    </recommendedName>
</protein>